<feature type="domain" description="HTH tetR-type" evidence="3">
    <location>
        <begin position="25"/>
        <end position="85"/>
    </location>
</feature>
<dbReference type="Gene3D" id="1.10.357.10">
    <property type="entry name" value="Tetracycline Repressor, domain 2"/>
    <property type="match status" value="1"/>
</dbReference>
<keyword evidence="1 2" id="KW-0238">DNA-binding</keyword>
<sequence>MKPGDLTEAVAAVLAAVEAAEGRLAPKKRAVIEAALLCFAETGYAATSTRSIAHRAGVAEATIFRHFGTKADLLLRLVRPVAARLIQPGLVEAQEIFAETEGNLEAKIARMMTARLAFADRYAPLVRILLQELPVNPELHGLLQDSVIGGLIRFLDIALGEEIAQGRLRPIPAPRFLRILASMLIGYWIARSMVAPGEWDDEAEIALMAGLLARGLKP</sequence>
<dbReference type="EMBL" id="QDDR01000001">
    <property type="protein sequence ID" value="PVE49475.1"/>
    <property type="molecule type" value="Genomic_DNA"/>
</dbReference>
<evidence type="ECO:0000259" key="3">
    <source>
        <dbReference type="PROSITE" id="PS50977"/>
    </source>
</evidence>
<dbReference type="PANTHER" id="PTHR30055">
    <property type="entry name" value="HTH-TYPE TRANSCRIPTIONAL REGULATOR RUTR"/>
    <property type="match status" value="1"/>
</dbReference>
<dbReference type="PROSITE" id="PS01081">
    <property type="entry name" value="HTH_TETR_1"/>
    <property type="match status" value="1"/>
</dbReference>
<dbReference type="OrthoDB" id="9779746at2"/>
<dbReference type="RefSeq" id="WP_107749979.1">
    <property type="nucleotide sequence ID" value="NZ_QBKF01000001.1"/>
</dbReference>
<dbReference type="InterPro" id="IPR023772">
    <property type="entry name" value="DNA-bd_HTH_TetR-type_CS"/>
</dbReference>
<reference evidence="4 5" key="1">
    <citation type="journal article" date="2011" name="Syst. Appl. Microbiol.">
        <title>Defluviimonas denitrificans gen. nov., sp. nov., and Pararhodobacter aggregans gen. nov., sp. nov., non-phototrophic Rhodobacteraceae from the biofilter of a marine aquaculture.</title>
        <authorList>
            <person name="Foesel B.U."/>
            <person name="Drake H.L."/>
            <person name="Schramm A."/>
        </authorList>
    </citation>
    <scope>NUCLEOTIDE SEQUENCE [LARGE SCALE GENOMIC DNA]</scope>
    <source>
        <strain evidence="4 5">D1-19</strain>
    </source>
</reference>
<dbReference type="InterPro" id="IPR001647">
    <property type="entry name" value="HTH_TetR"/>
</dbReference>
<evidence type="ECO:0000256" key="1">
    <source>
        <dbReference type="ARBA" id="ARBA00023125"/>
    </source>
</evidence>
<evidence type="ECO:0000256" key="2">
    <source>
        <dbReference type="PROSITE-ProRule" id="PRU00335"/>
    </source>
</evidence>
<feature type="DNA-binding region" description="H-T-H motif" evidence="2">
    <location>
        <begin position="48"/>
        <end position="67"/>
    </location>
</feature>
<dbReference type="InterPro" id="IPR050109">
    <property type="entry name" value="HTH-type_TetR-like_transc_reg"/>
</dbReference>
<dbReference type="PROSITE" id="PS50977">
    <property type="entry name" value="HTH_TETR_2"/>
    <property type="match status" value="1"/>
</dbReference>
<comment type="caution">
    <text evidence="4">The sequence shown here is derived from an EMBL/GenBank/DDBJ whole genome shotgun (WGS) entry which is preliminary data.</text>
</comment>
<dbReference type="AlphaFoldDB" id="A0A2T7UXH0"/>
<dbReference type="InterPro" id="IPR036271">
    <property type="entry name" value="Tet_transcr_reg_TetR-rel_C_sf"/>
</dbReference>
<dbReference type="PANTHER" id="PTHR30055:SF222">
    <property type="entry name" value="REGULATORY PROTEIN"/>
    <property type="match status" value="1"/>
</dbReference>
<accession>A0A2T7UXH0</accession>
<dbReference type="PRINTS" id="PR00455">
    <property type="entry name" value="HTHTETR"/>
</dbReference>
<proteinExistence type="predicted"/>
<name>A0A2T7UXH0_9RHOB</name>
<gene>
    <name evidence="4" type="ORF">DDE23_03505</name>
</gene>
<dbReference type="Pfam" id="PF00440">
    <property type="entry name" value="TetR_N"/>
    <property type="match status" value="1"/>
</dbReference>
<protein>
    <submittedName>
        <fullName evidence="4">TetR/AcrR family transcriptional regulator</fullName>
    </submittedName>
</protein>
<dbReference type="InterPro" id="IPR009057">
    <property type="entry name" value="Homeodomain-like_sf"/>
</dbReference>
<organism evidence="4 5">
    <name type="scientific">Pararhodobacter aggregans</name>
    <dbReference type="NCBI Taxonomy" id="404875"/>
    <lineage>
        <taxon>Bacteria</taxon>
        <taxon>Pseudomonadati</taxon>
        <taxon>Pseudomonadota</taxon>
        <taxon>Alphaproteobacteria</taxon>
        <taxon>Rhodobacterales</taxon>
        <taxon>Paracoccaceae</taxon>
        <taxon>Pararhodobacter</taxon>
    </lineage>
</organism>
<dbReference type="GO" id="GO:0003677">
    <property type="term" value="F:DNA binding"/>
    <property type="evidence" value="ECO:0007669"/>
    <property type="project" value="UniProtKB-UniRule"/>
</dbReference>
<dbReference type="SUPFAM" id="SSF48498">
    <property type="entry name" value="Tetracyclin repressor-like, C-terminal domain"/>
    <property type="match status" value="1"/>
</dbReference>
<evidence type="ECO:0000313" key="4">
    <source>
        <dbReference type="EMBL" id="PVE49475.1"/>
    </source>
</evidence>
<dbReference type="Proteomes" id="UP000244810">
    <property type="component" value="Unassembled WGS sequence"/>
</dbReference>
<keyword evidence="5" id="KW-1185">Reference proteome</keyword>
<evidence type="ECO:0000313" key="5">
    <source>
        <dbReference type="Proteomes" id="UP000244810"/>
    </source>
</evidence>
<dbReference type="SUPFAM" id="SSF46689">
    <property type="entry name" value="Homeodomain-like"/>
    <property type="match status" value="1"/>
</dbReference>